<dbReference type="RefSeq" id="XP_003023297.1">
    <property type="nucleotide sequence ID" value="XM_003023251.1"/>
</dbReference>
<name>D4D648_TRIVH</name>
<dbReference type="KEGG" id="tve:TRV_02571"/>
<feature type="region of interest" description="Disordered" evidence="1">
    <location>
        <begin position="42"/>
        <end position="68"/>
    </location>
</feature>
<proteinExistence type="predicted"/>
<accession>D4D648</accession>
<evidence type="ECO:0000256" key="1">
    <source>
        <dbReference type="SAM" id="MobiDB-lite"/>
    </source>
</evidence>
<feature type="compositionally biased region" description="Basic residues" evidence="1">
    <location>
        <begin position="44"/>
        <end position="54"/>
    </location>
</feature>
<evidence type="ECO:0000313" key="3">
    <source>
        <dbReference type="Proteomes" id="UP000008383"/>
    </source>
</evidence>
<reference evidence="3" key="1">
    <citation type="journal article" date="2011" name="Genome Biol.">
        <title>Comparative and functional genomics provide insights into the pathogenicity of dermatophytic fungi.</title>
        <authorList>
            <person name="Burmester A."/>
            <person name="Shelest E."/>
            <person name="Gloeckner G."/>
            <person name="Heddergott C."/>
            <person name="Schindler S."/>
            <person name="Staib P."/>
            <person name="Heidel A."/>
            <person name="Felder M."/>
            <person name="Petzold A."/>
            <person name="Szafranski K."/>
            <person name="Feuermann M."/>
            <person name="Pedruzzi I."/>
            <person name="Priebe S."/>
            <person name="Groth M."/>
            <person name="Winkler R."/>
            <person name="Li W."/>
            <person name="Kniemeyer O."/>
            <person name="Schroeckh V."/>
            <person name="Hertweck C."/>
            <person name="Hube B."/>
            <person name="White T.C."/>
            <person name="Platzer M."/>
            <person name="Guthke R."/>
            <person name="Heitman J."/>
            <person name="Woestemeyer J."/>
            <person name="Zipfel P.F."/>
            <person name="Monod M."/>
            <person name="Brakhage A.A."/>
        </authorList>
    </citation>
    <scope>NUCLEOTIDE SEQUENCE [LARGE SCALE GENOMIC DNA]</scope>
    <source>
        <strain evidence="3">HKI 0517</strain>
    </source>
</reference>
<dbReference type="Proteomes" id="UP000008383">
    <property type="component" value="Unassembled WGS sequence"/>
</dbReference>
<evidence type="ECO:0000313" key="2">
    <source>
        <dbReference type="EMBL" id="EFE42679.1"/>
    </source>
</evidence>
<keyword evidence="3" id="KW-1185">Reference proteome</keyword>
<comment type="caution">
    <text evidence="2">The sequence shown here is derived from an EMBL/GenBank/DDBJ whole genome shotgun (WGS) entry which is preliminary data.</text>
</comment>
<dbReference type="EMBL" id="ACYE01000133">
    <property type="protein sequence ID" value="EFE42679.1"/>
    <property type="molecule type" value="Genomic_DNA"/>
</dbReference>
<protein>
    <submittedName>
        <fullName evidence="2">Uncharacterized protein</fullName>
    </submittedName>
</protein>
<gene>
    <name evidence="2" type="ORF">TRV_02571</name>
</gene>
<dbReference type="HOGENOM" id="CLU_2795776_0_0_1"/>
<organism evidence="2 3">
    <name type="scientific">Trichophyton verrucosum (strain HKI 0517)</name>
    <dbReference type="NCBI Taxonomy" id="663202"/>
    <lineage>
        <taxon>Eukaryota</taxon>
        <taxon>Fungi</taxon>
        <taxon>Dikarya</taxon>
        <taxon>Ascomycota</taxon>
        <taxon>Pezizomycotina</taxon>
        <taxon>Eurotiomycetes</taxon>
        <taxon>Eurotiomycetidae</taxon>
        <taxon>Onygenales</taxon>
        <taxon>Arthrodermataceae</taxon>
        <taxon>Trichophyton</taxon>
    </lineage>
</organism>
<dbReference type="AlphaFoldDB" id="D4D648"/>
<sequence>MDLKGLIFGHKNSSKAAKQQSSQLFLPVWSIHLAAVEDVSISEKRRKYQKRRPRKTQEDSADCSSTRG</sequence>
<dbReference type="GeneID" id="9583317"/>